<evidence type="ECO:0000256" key="1">
    <source>
        <dbReference type="SAM" id="Phobius"/>
    </source>
</evidence>
<evidence type="ECO:0000313" key="2">
    <source>
        <dbReference type="EMBL" id="MEL0629659.1"/>
    </source>
</evidence>
<dbReference type="EMBL" id="JBAKAZ010000027">
    <property type="protein sequence ID" value="MEL0629659.1"/>
    <property type="molecule type" value="Genomic_DNA"/>
</dbReference>
<sequence>MQEVILALIAGLVVGLIFAFLKLPLPAPPVLSGIMGIVGVYMGGMLYQQYIAPLFS</sequence>
<organism evidence="2 3">
    <name type="scientific">Psychromonas aquatilis</name>
    <dbReference type="NCBI Taxonomy" id="2005072"/>
    <lineage>
        <taxon>Bacteria</taxon>
        <taxon>Pseudomonadati</taxon>
        <taxon>Pseudomonadota</taxon>
        <taxon>Gammaproteobacteria</taxon>
        <taxon>Alteromonadales</taxon>
        <taxon>Psychromonadaceae</taxon>
        <taxon>Psychromonas</taxon>
    </lineage>
</organism>
<proteinExistence type="predicted"/>
<dbReference type="RefSeq" id="WP_341597762.1">
    <property type="nucleotide sequence ID" value="NZ_JBAKAZ010000027.1"/>
</dbReference>
<comment type="caution">
    <text evidence="2">The sequence shown here is derived from an EMBL/GenBank/DDBJ whole genome shotgun (WGS) entry which is preliminary data.</text>
</comment>
<accession>A0ABU9GQQ2</accession>
<dbReference type="NCBIfam" id="TIGR03510">
    <property type="entry name" value="XapX"/>
    <property type="match status" value="1"/>
</dbReference>
<dbReference type="Proteomes" id="UP001369082">
    <property type="component" value="Unassembled WGS sequence"/>
</dbReference>
<feature type="transmembrane region" description="Helical" evidence="1">
    <location>
        <begin position="29"/>
        <end position="47"/>
    </location>
</feature>
<name>A0ABU9GQQ2_9GAMM</name>
<keyword evidence="1" id="KW-1133">Transmembrane helix</keyword>
<reference evidence="2 3" key="1">
    <citation type="submission" date="2024-02" db="EMBL/GenBank/DDBJ databases">
        <title>Bacteria isolated from the canopy kelp, Nereocystis luetkeana.</title>
        <authorList>
            <person name="Pfister C.A."/>
            <person name="Younker I.T."/>
            <person name="Light S.H."/>
        </authorList>
    </citation>
    <scope>NUCLEOTIDE SEQUENCE [LARGE SCALE GENOMIC DNA]</scope>
    <source>
        <strain evidence="2 3">TI.1.05</strain>
    </source>
</reference>
<dbReference type="InterPro" id="IPR020017">
    <property type="entry name" value="XapX_domain"/>
</dbReference>
<gene>
    <name evidence="2" type="ORF">V6256_08560</name>
</gene>
<evidence type="ECO:0000313" key="3">
    <source>
        <dbReference type="Proteomes" id="UP001369082"/>
    </source>
</evidence>
<keyword evidence="1" id="KW-0812">Transmembrane</keyword>
<keyword evidence="1" id="KW-0472">Membrane</keyword>
<keyword evidence="3" id="KW-1185">Reference proteome</keyword>
<protein>
    <submittedName>
        <fullName evidence="2">XapX domain-containing protein</fullName>
    </submittedName>
</protein>